<gene>
    <name evidence="2" type="ORF">PGLA1383_LOCUS8232</name>
</gene>
<protein>
    <submittedName>
        <fullName evidence="2">Uncharacterized protein</fullName>
    </submittedName>
</protein>
<feature type="compositionally biased region" description="Low complexity" evidence="1">
    <location>
        <begin position="102"/>
        <end position="111"/>
    </location>
</feature>
<dbReference type="AlphaFoldDB" id="A0A813DNK6"/>
<keyword evidence="3" id="KW-1185">Reference proteome</keyword>
<evidence type="ECO:0000313" key="3">
    <source>
        <dbReference type="Proteomes" id="UP000654075"/>
    </source>
</evidence>
<proteinExistence type="predicted"/>
<dbReference type="Proteomes" id="UP000654075">
    <property type="component" value="Unassembled WGS sequence"/>
</dbReference>
<evidence type="ECO:0000256" key="1">
    <source>
        <dbReference type="SAM" id="MobiDB-lite"/>
    </source>
</evidence>
<dbReference type="EMBL" id="CAJNNV010003706">
    <property type="protein sequence ID" value="CAE8589472.1"/>
    <property type="molecule type" value="Genomic_DNA"/>
</dbReference>
<reference evidence="2" key="1">
    <citation type="submission" date="2021-02" db="EMBL/GenBank/DDBJ databases">
        <authorList>
            <person name="Dougan E. K."/>
            <person name="Rhodes N."/>
            <person name="Thang M."/>
            <person name="Chan C."/>
        </authorList>
    </citation>
    <scope>NUCLEOTIDE SEQUENCE</scope>
</reference>
<feature type="region of interest" description="Disordered" evidence="1">
    <location>
        <begin position="34"/>
        <end position="181"/>
    </location>
</feature>
<organism evidence="2 3">
    <name type="scientific">Polarella glacialis</name>
    <name type="common">Dinoflagellate</name>
    <dbReference type="NCBI Taxonomy" id="89957"/>
    <lineage>
        <taxon>Eukaryota</taxon>
        <taxon>Sar</taxon>
        <taxon>Alveolata</taxon>
        <taxon>Dinophyceae</taxon>
        <taxon>Suessiales</taxon>
        <taxon>Suessiaceae</taxon>
        <taxon>Polarella</taxon>
    </lineage>
</organism>
<sequence>MQRDVAPRASVVRKARKSEMNVVRKQMDALHADMEGVIGEMTHEAESLYTPAKQPDDLPNNDNNNTNNDNNDNNDNSNNDAPDAGPEAKAKAKPKAKEKPKAAAASRAHLGAHQRIPGRSPHKVAIDPPDWQDSDEEGADDEEKESVESQEMEDEVEAHVDDRDSDSDSEDLPKRVEEENEFEEWRIDRSWQVIQSLLGSLRADDRVQALDTLDAYLASRKAEVKEQYGTLDQIDEDLRSAKQQTDTDFAEVREELDTRDQKTYGLLLRYHKTLDSLMNARDDPALKKRAQALRQQIRSLGGNAPETVIAKPSQMLEIVSCIQDDIRSMRGKVSLEASRLGAYEH</sequence>
<feature type="compositionally biased region" description="Acidic residues" evidence="1">
    <location>
        <begin position="130"/>
        <end position="156"/>
    </location>
</feature>
<feature type="compositionally biased region" description="Low complexity" evidence="1">
    <location>
        <begin position="57"/>
        <end position="85"/>
    </location>
</feature>
<feature type="compositionally biased region" description="Basic and acidic residues" evidence="1">
    <location>
        <begin position="86"/>
        <end position="101"/>
    </location>
</feature>
<feature type="region of interest" description="Disordered" evidence="1">
    <location>
        <begin position="1"/>
        <end position="20"/>
    </location>
</feature>
<feature type="non-terminal residue" evidence="2">
    <location>
        <position position="345"/>
    </location>
</feature>
<name>A0A813DNK6_POLGL</name>
<accession>A0A813DNK6</accession>
<feature type="compositionally biased region" description="Basic and acidic residues" evidence="1">
    <location>
        <begin position="171"/>
        <end position="181"/>
    </location>
</feature>
<dbReference type="OrthoDB" id="428574at2759"/>
<evidence type="ECO:0000313" key="2">
    <source>
        <dbReference type="EMBL" id="CAE8589472.1"/>
    </source>
</evidence>
<comment type="caution">
    <text evidence="2">The sequence shown here is derived from an EMBL/GenBank/DDBJ whole genome shotgun (WGS) entry which is preliminary data.</text>
</comment>